<dbReference type="Pfam" id="PF13618">
    <property type="entry name" value="Gluconate_2-dh3"/>
    <property type="match status" value="1"/>
</dbReference>
<dbReference type="EMBL" id="SHNP01000001">
    <property type="protein sequence ID" value="MCX2972033.1"/>
    <property type="molecule type" value="Genomic_DNA"/>
</dbReference>
<dbReference type="RefSeq" id="WP_279251100.1">
    <property type="nucleotide sequence ID" value="NZ_SHNP01000001.1"/>
</dbReference>
<protein>
    <submittedName>
        <fullName evidence="1">Gluconate 2-dehydrogenase subunit 3 family protein</fullName>
    </submittedName>
</protein>
<gene>
    <name evidence="1" type="ORF">EYC87_00350</name>
</gene>
<organism evidence="1 2">
    <name type="scientific">Candidatus Seongchinamella marina</name>
    <dbReference type="NCBI Taxonomy" id="2518990"/>
    <lineage>
        <taxon>Bacteria</taxon>
        <taxon>Pseudomonadati</taxon>
        <taxon>Pseudomonadota</taxon>
        <taxon>Gammaproteobacteria</taxon>
        <taxon>Cellvibrionales</taxon>
        <taxon>Halieaceae</taxon>
        <taxon>Seongchinamella</taxon>
    </lineage>
</organism>
<sequence>MERREFLQCAAILLTGATASQLGFTLSDEQRAYMASAPNYNLGAVDYFSTEQRRIVAAMSEIVIPRTDTPGAIDAGVPRFIELMAADWMNDQERAILQDGLQYMASRIPEEYGKAFPDLTTEQQLEIMEALEDAASDSDWYAFGNVRRAFISDAPFICQIKELVAWGFFTSEKGSTQVLRYEAMPMTFDGDIPLSPDDSTWAGSTI</sequence>
<proteinExistence type="predicted"/>
<evidence type="ECO:0000313" key="2">
    <source>
        <dbReference type="Proteomes" id="UP001143307"/>
    </source>
</evidence>
<keyword evidence="2" id="KW-1185">Reference proteome</keyword>
<comment type="caution">
    <text evidence="1">The sequence shown here is derived from an EMBL/GenBank/DDBJ whole genome shotgun (WGS) entry which is preliminary data.</text>
</comment>
<dbReference type="Proteomes" id="UP001143307">
    <property type="component" value="Unassembled WGS sequence"/>
</dbReference>
<name>A0ABT3SPW4_9GAMM</name>
<dbReference type="InterPro" id="IPR027056">
    <property type="entry name" value="Gluconate_2DH_su3"/>
</dbReference>
<accession>A0ABT3SPW4</accession>
<evidence type="ECO:0000313" key="1">
    <source>
        <dbReference type="EMBL" id="MCX2972033.1"/>
    </source>
</evidence>
<reference evidence="1" key="1">
    <citation type="submission" date="2019-02" db="EMBL/GenBank/DDBJ databases">
        <authorList>
            <person name="Li S.-H."/>
        </authorList>
    </citation>
    <scope>NUCLEOTIDE SEQUENCE</scope>
    <source>
        <strain evidence="1">IMCC8485</strain>
    </source>
</reference>